<accession>A0A081BLQ0</accession>
<feature type="transmembrane region" description="Helical" evidence="2">
    <location>
        <begin position="437"/>
        <end position="454"/>
    </location>
</feature>
<dbReference type="Gene3D" id="3.40.50.150">
    <property type="entry name" value="Vaccinia Virus protein VP39"/>
    <property type="match status" value="1"/>
</dbReference>
<feature type="transmembrane region" description="Helical" evidence="2">
    <location>
        <begin position="76"/>
        <end position="99"/>
    </location>
</feature>
<evidence type="ECO:0008006" key="5">
    <source>
        <dbReference type="Google" id="ProtNLM"/>
    </source>
</evidence>
<dbReference type="Proteomes" id="UP000030700">
    <property type="component" value="Unassembled WGS sequence"/>
</dbReference>
<feature type="transmembrane region" description="Helical" evidence="2">
    <location>
        <begin position="273"/>
        <end position="293"/>
    </location>
</feature>
<evidence type="ECO:0000256" key="2">
    <source>
        <dbReference type="SAM" id="Phobius"/>
    </source>
</evidence>
<feature type="transmembrane region" description="Helical" evidence="2">
    <location>
        <begin position="384"/>
        <end position="402"/>
    </location>
</feature>
<dbReference type="PANTHER" id="PTHR43317">
    <property type="entry name" value="THERMOSPERMINE SYNTHASE ACAULIS5"/>
    <property type="match status" value="1"/>
</dbReference>
<dbReference type="GO" id="GO:0006596">
    <property type="term" value="P:polyamine biosynthetic process"/>
    <property type="evidence" value="ECO:0007669"/>
    <property type="project" value="UniProtKB-KW"/>
</dbReference>
<name>A0A081BLQ0_9BACT</name>
<proteinExistence type="predicted"/>
<dbReference type="HOGENOM" id="CLU_021206_0_0_0"/>
<keyword evidence="1" id="KW-0620">Polyamine biosynthesis</keyword>
<keyword evidence="4" id="KW-1185">Reference proteome</keyword>
<dbReference type="STRING" id="1499966.U14_02559"/>
<dbReference type="PANTHER" id="PTHR43317:SF1">
    <property type="entry name" value="THERMOSPERMINE SYNTHASE ACAULIS5"/>
    <property type="match status" value="1"/>
</dbReference>
<keyword evidence="2" id="KW-1133">Transmembrane helix</keyword>
<protein>
    <recommendedName>
        <fullName evidence="5">Spermidine synthase</fullName>
    </recommendedName>
</protein>
<dbReference type="SUPFAM" id="SSF53335">
    <property type="entry name" value="S-adenosyl-L-methionine-dependent methyltransferases"/>
    <property type="match status" value="1"/>
</dbReference>
<organism evidence="3">
    <name type="scientific">Candidatus Moduliflexus flocculans</name>
    <dbReference type="NCBI Taxonomy" id="1499966"/>
    <lineage>
        <taxon>Bacteria</taxon>
        <taxon>Candidatus Moduliflexota</taxon>
        <taxon>Candidatus Moduliflexia</taxon>
        <taxon>Candidatus Moduliflexales</taxon>
        <taxon>Candidatus Moduliflexaceae</taxon>
    </lineage>
</organism>
<dbReference type="EMBL" id="DF820457">
    <property type="protein sequence ID" value="GAK51316.1"/>
    <property type="molecule type" value="Genomic_DNA"/>
</dbReference>
<feature type="transmembrane region" description="Helical" evidence="2">
    <location>
        <begin position="330"/>
        <end position="353"/>
    </location>
</feature>
<reference evidence="3" key="1">
    <citation type="journal article" date="2015" name="PeerJ">
        <title>First genomic representation of candidate bacterial phylum KSB3 points to enhanced environmental sensing as a trigger of wastewater bulking.</title>
        <authorList>
            <person name="Sekiguchi Y."/>
            <person name="Ohashi A."/>
            <person name="Parks D.H."/>
            <person name="Yamauchi T."/>
            <person name="Tyson G.W."/>
            <person name="Hugenholtz P."/>
        </authorList>
    </citation>
    <scope>NUCLEOTIDE SEQUENCE [LARGE SCALE GENOMIC DNA]</scope>
</reference>
<feature type="transmembrane region" description="Helical" evidence="2">
    <location>
        <begin position="242"/>
        <end position="261"/>
    </location>
</feature>
<feature type="transmembrane region" description="Helical" evidence="2">
    <location>
        <begin position="215"/>
        <end position="236"/>
    </location>
</feature>
<feature type="transmembrane region" description="Helical" evidence="2">
    <location>
        <begin position="409"/>
        <end position="431"/>
    </location>
</feature>
<gene>
    <name evidence="3" type="ORF">U14_02559</name>
</gene>
<feature type="transmembrane region" description="Helical" evidence="2">
    <location>
        <begin position="105"/>
        <end position="126"/>
    </location>
</feature>
<dbReference type="AlphaFoldDB" id="A0A081BLQ0"/>
<keyword evidence="2" id="KW-0812">Transmembrane</keyword>
<evidence type="ECO:0000256" key="1">
    <source>
        <dbReference type="ARBA" id="ARBA00023115"/>
    </source>
</evidence>
<keyword evidence="2" id="KW-0472">Membrane</keyword>
<evidence type="ECO:0000313" key="3">
    <source>
        <dbReference type="EMBL" id="GAK51316.1"/>
    </source>
</evidence>
<dbReference type="InterPro" id="IPR029063">
    <property type="entry name" value="SAM-dependent_MTases_sf"/>
</dbReference>
<sequence length="726" mass="81440">MMHYRLRLLLITTAVFLSAAMLFWIEPMFSKAALPILGGVPAVWTTCLVFYQFTLLAGYLYAHLLSTRVPFRVRVWFHLALVCGAAVTMRAFAAAPLVLPKQPVLWLFWQFIATIGLPFFALSATAPLLQTWIGASSWWIYAISNAGSLFGLVSYPFLVEPLLPLAAQQCWWRQGFRVFAALLVGIAVVCRRAEPPRRSVSESCNAAPISWKLRLFWLVAAAIPSSLLFGVTSHITTDIATIPLFWALPLGLYLLSFILVFAKRTIISHSTALTAQSLFVFPLLLGAFARLRTNFWFDLPLHLTAFFAFCMLCHGELARHRPSASHFTEFYLYLAAGGCLGGVFTALLAPLLFNSTFEYPLMIACTCLLRSAPDTPPSNAQRRWFAFGSLGAACLLPIAFAMPNQRLTVGVGTASFLLLTACFGAIGLSYLRTFRQIAFGLGAVLLVAAILFHHQYRYEFRQRNFFGTLRVTPSPDGRFTLFYHGTTLHGAQRRTPDGSAEPLTYFHKDSPLGQMFAALKDQPPRQVAVFGLGVGTVAAYNRIGDRMTFYEIDPDVEAVARHAEWFRYLKEAAGDVSVVVGDARIALKNAPDHRYDLFIQDAFSSDMIPLHLLTAEAFERYLEKLQPDGLLAFNITNRHINLEPLFAELFYAYHITGLVWRDSQTNRELDAEYRYPSAWVIASRSQGALAPFSADVRWRPLQRRPGMRLWTDDYSNLFSVIKWPGQ</sequence>
<feature type="transmembrane region" description="Helical" evidence="2">
    <location>
        <begin position="42"/>
        <end position="64"/>
    </location>
</feature>
<dbReference type="NCBIfam" id="NF037959">
    <property type="entry name" value="MFS_SpdSyn"/>
    <property type="match status" value="1"/>
</dbReference>
<evidence type="ECO:0000313" key="4">
    <source>
        <dbReference type="Proteomes" id="UP000030700"/>
    </source>
</evidence>
<feature type="transmembrane region" description="Helical" evidence="2">
    <location>
        <begin position="171"/>
        <end position="190"/>
    </location>
</feature>
<feature type="transmembrane region" description="Helical" evidence="2">
    <location>
        <begin position="138"/>
        <end position="159"/>
    </location>
</feature>